<dbReference type="GO" id="GO:0006355">
    <property type="term" value="P:regulation of DNA-templated transcription"/>
    <property type="evidence" value="ECO:0007669"/>
    <property type="project" value="InterPro"/>
</dbReference>
<dbReference type="KEGG" id="geh:HYN69_18615"/>
<dbReference type="InterPro" id="IPR036388">
    <property type="entry name" value="WH-like_DNA-bd_sf"/>
</dbReference>
<dbReference type="Gene3D" id="2.60.120.10">
    <property type="entry name" value="Jelly Rolls"/>
    <property type="match status" value="1"/>
</dbReference>
<keyword evidence="5" id="KW-0614">Plasmid</keyword>
<geneLocation type="plasmid" evidence="5">
    <name>unnamed1</name>
</geneLocation>
<dbReference type="CDD" id="cd00038">
    <property type="entry name" value="CAP_ED"/>
    <property type="match status" value="1"/>
</dbReference>
<evidence type="ECO:0000256" key="2">
    <source>
        <dbReference type="ARBA" id="ARBA00023125"/>
    </source>
</evidence>
<dbReference type="SMART" id="SM00100">
    <property type="entry name" value="cNMP"/>
    <property type="match status" value="1"/>
</dbReference>
<keyword evidence="6" id="KW-1185">Reference proteome</keyword>
<feature type="domain" description="HTH crp-type" evidence="4">
    <location>
        <begin position="145"/>
        <end position="219"/>
    </location>
</feature>
<gene>
    <name evidence="5" type="ORF">HYN69_18615</name>
</gene>
<dbReference type="OrthoDB" id="7584044at2"/>
<keyword evidence="1" id="KW-0805">Transcription regulation</keyword>
<accession>A0A2S0US31</accession>
<reference evidence="5 6" key="1">
    <citation type="submission" date="2018-04" db="EMBL/GenBank/DDBJ databases">
        <title>Genome sequencing of Gemmobacter.</title>
        <authorList>
            <person name="Yi H."/>
            <person name="Baek M.-G."/>
        </authorList>
    </citation>
    <scope>NUCLEOTIDE SEQUENCE [LARGE SCALE GENOMIC DNA]</scope>
    <source>
        <strain evidence="5 6">HYN0069</strain>
        <plasmid evidence="6">Plasmid unnamed1</plasmid>
    </source>
</reference>
<evidence type="ECO:0000259" key="4">
    <source>
        <dbReference type="PROSITE" id="PS51063"/>
    </source>
</evidence>
<dbReference type="InterPro" id="IPR014710">
    <property type="entry name" value="RmlC-like_jellyroll"/>
</dbReference>
<dbReference type="Pfam" id="PF13545">
    <property type="entry name" value="HTH_Crp_2"/>
    <property type="match status" value="1"/>
</dbReference>
<evidence type="ECO:0000256" key="1">
    <source>
        <dbReference type="ARBA" id="ARBA00023015"/>
    </source>
</evidence>
<dbReference type="AlphaFoldDB" id="A0A2S0US31"/>
<dbReference type="Proteomes" id="UP000244496">
    <property type="component" value="Plasmid unnamed1"/>
</dbReference>
<proteinExistence type="predicted"/>
<dbReference type="RefSeq" id="WP_108437420.1">
    <property type="nucleotide sequence ID" value="NZ_CP028919.1"/>
</dbReference>
<dbReference type="EMBL" id="CP028919">
    <property type="protein sequence ID" value="AWB50615.1"/>
    <property type="molecule type" value="Genomic_DNA"/>
</dbReference>
<dbReference type="InterPro" id="IPR012318">
    <property type="entry name" value="HTH_CRP"/>
</dbReference>
<sequence length="241" mass="26768">MTATQQNFVARQQSGAGDELRRLLVPQARPQSVQRQEVILRRGTVGEALLLLQHGWAVARGQKQNGRSAILRMYLPGDVIGLADLGLALVQQDVVMLTEGLVHIVPKSAVTGLARHNPRLWPLLLALSNVEVSVGQTRAILFDRASAEDRLIHFLLDIRGRLAVEGIGDGNRFPLPMNQTEIGEATGMTGIYVNRLIGKLVRDRQIEVQRPYVRLLERANFENRMEAIDLIPAIDVGWALR</sequence>
<protein>
    <recommendedName>
        <fullName evidence="4">HTH crp-type domain-containing protein</fullName>
    </recommendedName>
</protein>
<dbReference type="InterPro" id="IPR018490">
    <property type="entry name" value="cNMP-bd_dom_sf"/>
</dbReference>
<dbReference type="SMART" id="SM00419">
    <property type="entry name" value="HTH_CRP"/>
    <property type="match status" value="1"/>
</dbReference>
<keyword evidence="2" id="KW-0238">DNA-binding</keyword>
<dbReference type="InterPro" id="IPR036390">
    <property type="entry name" value="WH_DNA-bd_sf"/>
</dbReference>
<evidence type="ECO:0000256" key="3">
    <source>
        <dbReference type="ARBA" id="ARBA00023163"/>
    </source>
</evidence>
<evidence type="ECO:0000313" key="5">
    <source>
        <dbReference type="EMBL" id="AWB50615.1"/>
    </source>
</evidence>
<dbReference type="SUPFAM" id="SSF46785">
    <property type="entry name" value="Winged helix' DNA-binding domain"/>
    <property type="match status" value="1"/>
</dbReference>
<dbReference type="Gene3D" id="1.10.10.10">
    <property type="entry name" value="Winged helix-like DNA-binding domain superfamily/Winged helix DNA-binding domain"/>
    <property type="match status" value="1"/>
</dbReference>
<dbReference type="InterPro" id="IPR000595">
    <property type="entry name" value="cNMP-bd_dom"/>
</dbReference>
<dbReference type="Pfam" id="PF00027">
    <property type="entry name" value="cNMP_binding"/>
    <property type="match status" value="1"/>
</dbReference>
<organism evidence="5 6">
    <name type="scientific">Paragemmobacter aquarius</name>
    <dbReference type="NCBI Taxonomy" id="2169400"/>
    <lineage>
        <taxon>Bacteria</taxon>
        <taxon>Pseudomonadati</taxon>
        <taxon>Pseudomonadota</taxon>
        <taxon>Alphaproteobacteria</taxon>
        <taxon>Rhodobacterales</taxon>
        <taxon>Paracoccaceae</taxon>
        <taxon>Paragemmobacter</taxon>
    </lineage>
</organism>
<keyword evidence="3" id="KW-0804">Transcription</keyword>
<dbReference type="GO" id="GO:0003677">
    <property type="term" value="F:DNA binding"/>
    <property type="evidence" value="ECO:0007669"/>
    <property type="project" value="UniProtKB-KW"/>
</dbReference>
<name>A0A2S0US31_9RHOB</name>
<dbReference type="SUPFAM" id="SSF51206">
    <property type="entry name" value="cAMP-binding domain-like"/>
    <property type="match status" value="1"/>
</dbReference>
<dbReference type="PROSITE" id="PS51063">
    <property type="entry name" value="HTH_CRP_2"/>
    <property type="match status" value="1"/>
</dbReference>
<evidence type="ECO:0000313" key="6">
    <source>
        <dbReference type="Proteomes" id="UP000244496"/>
    </source>
</evidence>